<feature type="transmembrane region" description="Helical" evidence="1">
    <location>
        <begin position="20"/>
        <end position="42"/>
    </location>
</feature>
<keyword evidence="1" id="KW-0472">Membrane</keyword>
<keyword evidence="1" id="KW-0812">Transmembrane</keyword>
<sequence>MAALEGILIGVADPTVSTWILFQSMLFWFSCGFVVSVSNLGLSRWITSILLTEILTAPWLIALVIIPQQYSHLVPLLIVNTLFGAIIGGLNKILRTPE</sequence>
<proteinExistence type="predicted"/>
<reference evidence="2 3" key="1">
    <citation type="submission" date="2012-08" db="EMBL/GenBank/DDBJ databases">
        <authorList>
            <person name="Harkins D.M."/>
            <person name="Durkin A.S."/>
            <person name="Selengut J.D."/>
            <person name="Sanka R."/>
            <person name="DePew J."/>
            <person name="Purushe J."/>
            <person name="Matthias M.A."/>
            <person name="Vinetz J.M."/>
            <person name="Sutton G.G."/>
            <person name="Nelson W.C."/>
            <person name="Fouts D.E."/>
        </authorList>
    </citation>
    <scope>NUCLEOTIDE SEQUENCE [LARGE SCALE GENOMIC DNA]</scope>
    <source>
        <strain evidence="2 3">MMD4847</strain>
    </source>
</reference>
<feature type="transmembrane region" description="Helical" evidence="1">
    <location>
        <begin position="73"/>
        <end position="94"/>
    </location>
</feature>
<organism evidence="2 3">
    <name type="scientific">Leptospira licerasiae str. MMD4847</name>
    <dbReference type="NCBI Taxonomy" id="1049971"/>
    <lineage>
        <taxon>Bacteria</taxon>
        <taxon>Pseudomonadati</taxon>
        <taxon>Spirochaetota</taxon>
        <taxon>Spirochaetia</taxon>
        <taxon>Leptospirales</taxon>
        <taxon>Leptospiraceae</taxon>
        <taxon>Leptospira</taxon>
    </lineage>
</organism>
<keyword evidence="1" id="KW-1133">Transmembrane helix</keyword>
<gene>
    <name evidence="2" type="ORF">LEP1GSC178_2006</name>
</gene>
<evidence type="ECO:0000313" key="2">
    <source>
        <dbReference type="EMBL" id="EJZ41185.1"/>
    </source>
</evidence>
<evidence type="ECO:0000313" key="3">
    <source>
        <dbReference type="Proteomes" id="UP000018720"/>
    </source>
</evidence>
<evidence type="ECO:0008006" key="4">
    <source>
        <dbReference type="Google" id="ProtNLM"/>
    </source>
</evidence>
<accession>A0ABP2R9V8</accession>
<evidence type="ECO:0000256" key="1">
    <source>
        <dbReference type="SAM" id="Phobius"/>
    </source>
</evidence>
<dbReference type="EMBL" id="AHOM02000010">
    <property type="protein sequence ID" value="EJZ41185.1"/>
    <property type="molecule type" value="Genomic_DNA"/>
</dbReference>
<dbReference type="Proteomes" id="UP000018720">
    <property type="component" value="Unassembled WGS sequence"/>
</dbReference>
<keyword evidence="3" id="KW-1185">Reference proteome</keyword>
<comment type="caution">
    <text evidence="2">The sequence shown here is derived from an EMBL/GenBank/DDBJ whole genome shotgun (WGS) entry which is preliminary data.</text>
</comment>
<protein>
    <recommendedName>
        <fullName evidence="4">DUF1097 domain-containing protein</fullName>
    </recommendedName>
</protein>
<name>A0ABP2R9V8_9LEPT</name>
<feature type="transmembrane region" description="Helical" evidence="1">
    <location>
        <begin position="49"/>
        <end position="67"/>
    </location>
</feature>